<evidence type="ECO:0000313" key="7">
    <source>
        <dbReference type="EMBL" id="KDS53221.1"/>
    </source>
</evidence>
<feature type="domain" description="Resolvase/invertase-type recombinase catalytic" evidence="6">
    <location>
        <begin position="1"/>
        <end position="142"/>
    </location>
</feature>
<dbReference type="PROSITE" id="PS00397">
    <property type="entry name" value="RECOMBINASES_1"/>
    <property type="match status" value="1"/>
</dbReference>
<dbReference type="RefSeq" id="WP_005844090.1">
    <property type="nucleotide sequence ID" value="NZ_JNHM01000031.1"/>
</dbReference>
<keyword evidence="3" id="KW-0233">DNA recombination</keyword>
<name>A0A069SF86_PHOVU</name>
<sequence length="203" mass="23062">MIYAYIRVSTDKQTVENQRFEINRFAKQRDFQIDVWVEETVSGTRSAKDRKLGVLLKRIKKGDTLIVSEISRLGRRLMEVMSILNACMLKNVILLTVKEKYELGNNIQSQILAFAFSLSAQIERDLISQRTREGLARRIASGQKLGRPMGGHNSKYKLTGKEEKIKAMLEAGTSKAEMARKLKVSRNTLAAFLNRNRTGIPSN</sequence>
<dbReference type="AlphaFoldDB" id="A0A069SF86"/>
<dbReference type="PATRIC" id="fig|1339352.3.peg.2430"/>
<organism evidence="7 8">
    <name type="scientific">Phocaeicola vulgatus str. 3975 RP4</name>
    <dbReference type="NCBI Taxonomy" id="1339352"/>
    <lineage>
        <taxon>Bacteria</taxon>
        <taxon>Pseudomonadati</taxon>
        <taxon>Bacteroidota</taxon>
        <taxon>Bacteroidia</taxon>
        <taxon>Bacteroidales</taxon>
        <taxon>Bacteroidaceae</taxon>
        <taxon>Phocaeicola</taxon>
    </lineage>
</organism>
<dbReference type="GeneID" id="5302096"/>
<feature type="active site" description="O-(5'-phospho-DNA)-serine intermediate" evidence="4 5">
    <location>
        <position position="9"/>
    </location>
</feature>
<dbReference type="EMBL" id="JNHM01000031">
    <property type="protein sequence ID" value="KDS53221.1"/>
    <property type="molecule type" value="Genomic_DNA"/>
</dbReference>
<reference evidence="7 8" key="1">
    <citation type="submission" date="2014-04" db="EMBL/GenBank/DDBJ databases">
        <authorList>
            <person name="Sears C."/>
            <person name="Carroll K."/>
            <person name="Sack B.R."/>
            <person name="Qadri F."/>
            <person name="Myers L.L."/>
            <person name="Chung G.-T."/>
            <person name="Escheverria P."/>
            <person name="Fraser C.M."/>
            <person name="Sadzewicz L."/>
            <person name="Shefchek K.A."/>
            <person name="Tallon L."/>
            <person name="Das S.P."/>
            <person name="Daugherty S."/>
            <person name="Mongodin E.F."/>
        </authorList>
    </citation>
    <scope>NUCLEOTIDE SEQUENCE [LARGE SCALE GENOMIC DNA]</scope>
    <source>
        <strain evidence="7 8">3975 RP4</strain>
    </source>
</reference>
<keyword evidence="2" id="KW-0238">DNA-binding</keyword>
<dbReference type="Gene3D" id="3.40.50.1390">
    <property type="entry name" value="Resolvase, N-terminal catalytic domain"/>
    <property type="match status" value="1"/>
</dbReference>
<dbReference type="InterPro" id="IPR050639">
    <property type="entry name" value="SSR_resolvase"/>
</dbReference>
<dbReference type="PANTHER" id="PTHR30461:SF19">
    <property type="entry name" value="SITE-SPECIFIC RECOMBINASE RESOLVASE FAMILY"/>
    <property type="match status" value="1"/>
</dbReference>
<gene>
    <name evidence="7" type="ORF">M099_2531</name>
</gene>
<dbReference type="SUPFAM" id="SSF53041">
    <property type="entry name" value="Resolvase-like"/>
    <property type="match status" value="1"/>
</dbReference>
<dbReference type="Pfam" id="PF00239">
    <property type="entry name" value="Resolvase"/>
    <property type="match status" value="1"/>
</dbReference>
<dbReference type="InterPro" id="IPR006119">
    <property type="entry name" value="Resolv_N"/>
</dbReference>
<dbReference type="Proteomes" id="UP000027661">
    <property type="component" value="Unassembled WGS sequence"/>
</dbReference>
<evidence type="ECO:0000256" key="4">
    <source>
        <dbReference type="PIRSR" id="PIRSR606118-50"/>
    </source>
</evidence>
<dbReference type="InterPro" id="IPR006118">
    <property type="entry name" value="Recombinase_CS"/>
</dbReference>
<dbReference type="InterPro" id="IPR036162">
    <property type="entry name" value="Resolvase-like_N_sf"/>
</dbReference>
<proteinExistence type="predicted"/>
<comment type="caution">
    <text evidence="7">The sequence shown here is derived from an EMBL/GenBank/DDBJ whole genome shotgun (WGS) entry which is preliminary data.</text>
</comment>
<evidence type="ECO:0000256" key="5">
    <source>
        <dbReference type="PROSITE-ProRule" id="PRU10137"/>
    </source>
</evidence>
<dbReference type="CDD" id="cd03768">
    <property type="entry name" value="SR_ResInv"/>
    <property type="match status" value="1"/>
</dbReference>
<dbReference type="PANTHER" id="PTHR30461">
    <property type="entry name" value="DNA-INVERTASE FROM LAMBDOID PROPHAGE"/>
    <property type="match status" value="1"/>
</dbReference>
<evidence type="ECO:0000256" key="2">
    <source>
        <dbReference type="ARBA" id="ARBA00023125"/>
    </source>
</evidence>
<dbReference type="NCBIfam" id="NF009949">
    <property type="entry name" value="PRK13413.1"/>
    <property type="match status" value="1"/>
</dbReference>
<evidence type="ECO:0000259" key="6">
    <source>
        <dbReference type="PROSITE" id="PS51736"/>
    </source>
</evidence>
<protein>
    <submittedName>
        <fullName evidence="7">Resolvase, N terminal domain protein</fullName>
    </submittedName>
</protein>
<evidence type="ECO:0000256" key="3">
    <source>
        <dbReference type="ARBA" id="ARBA00023172"/>
    </source>
</evidence>
<dbReference type="GO" id="GO:0015074">
    <property type="term" value="P:DNA integration"/>
    <property type="evidence" value="ECO:0007669"/>
    <property type="project" value="UniProtKB-KW"/>
</dbReference>
<dbReference type="SMART" id="SM00857">
    <property type="entry name" value="Resolvase"/>
    <property type="match status" value="1"/>
</dbReference>
<evidence type="ECO:0000256" key="1">
    <source>
        <dbReference type="ARBA" id="ARBA00022908"/>
    </source>
</evidence>
<evidence type="ECO:0000313" key="8">
    <source>
        <dbReference type="Proteomes" id="UP000027661"/>
    </source>
</evidence>
<dbReference type="GO" id="GO:0003677">
    <property type="term" value="F:DNA binding"/>
    <property type="evidence" value="ECO:0007669"/>
    <property type="project" value="UniProtKB-KW"/>
</dbReference>
<dbReference type="GO" id="GO:0000150">
    <property type="term" value="F:DNA strand exchange activity"/>
    <property type="evidence" value="ECO:0007669"/>
    <property type="project" value="InterPro"/>
</dbReference>
<keyword evidence="1" id="KW-0229">DNA integration</keyword>
<accession>A0A069SF86</accession>
<dbReference type="PROSITE" id="PS51736">
    <property type="entry name" value="RECOMBINASES_3"/>
    <property type="match status" value="1"/>
</dbReference>